<dbReference type="InterPro" id="IPR024962">
    <property type="entry name" value="YukD-like"/>
</dbReference>
<evidence type="ECO:0000256" key="7">
    <source>
        <dbReference type="SAM" id="Phobius"/>
    </source>
</evidence>
<feature type="transmembrane region" description="Helical" evidence="7">
    <location>
        <begin position="377"/>
        <end position="405"/>
    </location>
</feature>
<evidence type="ECO:0000256" key="2">
    <source>
        <dbReference type="ARBA" id="ARBA00006162"/>
    </source>
</evidence>
<feature type="transmembrane region" description="Helical" evidence="7">
    <location>
        <begin position="226"/>
        <end position="247"/>
    </location>
</feature>
<evidence type="ECO:0000313" key="10">
    <source>
        <dbReference type="Proteomes" id="UP000316096"/>
    </source>
</evidence>
<evidence type="ECO:0000256" key="1">
    <source>
        <dbReference type="ARBA" id="ARBA00004651"/>
    </source>
</evidence>
<sequence length="450" mass="45476">MDDERCRITVVGLRRRVDLAVPARAPIAEYVSTLGRLCGQETDETFPASWSLASAGARPLPVTMSLLEAQVVDGATLYLRDVLEGEADGPLVTDIEELVEETAGRWDRWNTRHRAMTVIGVGLGGFLATLAVLVLQQPDAPLTGLVAILAGFGLALLAGLATRRGWAVPLSLRIVVALSACPILALAGYALPAARDGAGAAMFTVTIGTAVGALAAALAMPHEATLTVGLLAGVALPVTALLAALHADLVESMAVAGVVALMTLSAAPTASGRLVTLVPARPNAGASPDPSTEIADAMSRGRRVLIALAVASSLVSVGSLLVLAASDDPFAVGLALCLSLALLAQAGQSIVPVAVIPGIAAGAAGLVALAIQDPVSLLYVTAPAPVLITWGAAVVVLAIGFVLAAQPAETFDERPSWLVTAGAVLSVVSVPLAVGVFGVFSQLAEIGGRL</sequence>
<dbReference type="Pfam" id="PF08817">
    <property type="entry name" value="YukD"/>
    <property type="match status" value="1"/>
</dbReference>
<proteinExistence type="inferred from homology"/>
<gene>
    <name evidence="9" type="ORF">FB559_6635</name>
</gene>
<reference evidence="9 10" key="1">
    <citation type="submission" date="2019-06" db="EMBL/GenBank/DDBJ databases">
        <title>Sequencing the genomes of 1000 actinobacteria strains.</title>
        <authorList>
            <person name="Klenk H.-P."/>
        </authorList>
    </citation>
    <scope>NUCLEOTIDE SEQUENCE [LARGE SCALE GENOMIC DNA]</scope>
    <source>
        <strain evidence="9 10">DSM 102200</strain>
    </source>
</reference>
<feature type="domain" description="EccD-like transmembrane" evidence="8">
    <location>
        <begin position="119"/>
        <end position="443"/>
    </location>
</feature>
<evidence type="ECO:0000256" key="4">
    <source>
        <dbReference type="ARBA" id="ARBA00022692"/>
    </source>
</evidence>
<feature type="transmembrane region" description="Helical" evidence="7">
    <location>
        <begin position="115"/>
        <end position="135"/>
    </location>
</feature>
<dbReference type="Gene3D" id="3.10.20.90">
    <property type="entry name" value="Phosphatidylinositol 3-kinase Catalytic Subunit, Chain A, domain 1"/>
    <property type="match status" value="1"/>
</dbReference>
<dbReference type="NCBIfam" id="TIGR03920">
    <property type="entry name" value="T7SS_EccD"/>
    <property type="match status" value="1"/>
</dbReference>
<evidence type="ECO:0000256" key="6">
    <source>
        <dbReference type="ARBA" id="ARBA00023136"/>
    </source>
</evidence>
<protein>
    <submittedName>
        <fullName evidence="9">Type VII secretion integral membrane protein EccD</fullName>
    </submittedName>
</protein>
<keyword evidence="3" id="KW-1003">Cell membrane</keyword>
<evidence type="ECO:0000313" key="9">
    <source>
        <dbReference type="EMBL" id="TQM00908.1"/>
    </source>
</evidence>
<feature type="transmembrane region" description="Helical" evidence="7">
    <location>
        <begin position="141"/>
        <end position="160"/>
    </location>
</feature>
<dbReference type="InterPro" id="IPR006707">
    <property type="entry name" value="T7SS_EccD"/>
</dbReference>
<keyword evidence="4 7" id="KW-0812">Transmembrane</keyword>
<dbReference type="EMBL" id="VFOZ01000001">
    <property type="protein sequence ID" value="TQM00908.1"/>
    <property type="molecule type" value="Genomic_DNA"/>
</dbReference>
<keyword evidence="6 7" id="KW-0472">Membrane</keyword>
<comment type="caution">
    <text evidence="9">The sequence shown here is derived from an EMBL/GenBank/DDBJ whole genome shotgun (WGS) entry which is preliminary data.</text>
</comment>
<dbReference type="GO" id="GO:0005886">
    <property type="term" value="C:plasma membrane"/>
    <property type="evidence" value="ECO:0007669"/>
    <property type="project" value="UniProtKB-SubCell"/>
</dbReference>
<dbReference type="Pfam" id="PF19053">
    <property type="entry name" value="EccD"/>
    <property type="match status" value="1"/>
</dbReference>
<keyword evidence="5 7" id="KW-1133">Transmembrane helix</keyword>
<feature type="transmembrane region" description="Helical" evidence="7">
    <location>
        <begin position="304"/>
        <end position="324"/>
    </location>
</feature>
<dbReference type="OrthoDB" id="4775372at2"/>
<feature type="transmembrane region" description="Helical" evidence="7">
    <location>
        <begin position="353"/>
        <end position="371"/>
    </location>
</feature>
<evidence type="ECO:0000256" key="5">
    <source>
        <dbReference type="ARBA" id="ARBA00022989"/>
    </source>
</evidence>
<dbReference type="AlphaFoldDB" id="A0A543CVL4"/>
<evidence type="ECO:0000259" key="8">
    <source>
        <dbReference type="Pfam" id="PF19053"/>
    </source>
</evidence>
<comment type="subcellular location">
    <subcellularLocation>
        <location evidence="1">Cell membrane</location>
        <topology evidence="1">Multi-pass membrane protein</topology>
    </subcellularLocation>
</comment>
<comment type="similarity">
    <text evidence="2">Belongs to the EccD/Snm4 family.</text>
</comment>
<evidence type="ECO:0000256" key="3">
    <source>
        <dbReference type="ARBA" id="ARBA00022475"/>
    </source>
</evidence>
<dbReference type="Proteomes" id="UP000316096">
    <property type="component" value="Unassembled WGS sequence"/>
</dbReference>
<feature type="transmembrane region" description="Helical" evidence="7">
    <location>
        <begin position="197"/>
        <end position="219"/>
    </location>
</feature>
<feature type="transmembrane region" description="Helical" evidence="7">
    <location>
        <begin position="417"/>
        <end position="440"/>
    </location>
</feature>
<dbReference type="RefSeq" id="WP_141960796.1">
    <property type="nucleotide sequence ID" value="NZ_VFOZ01000001.1"/>
</dbReference>
<name>A0A543CVL4_9ACTN</name>
<keyword evidence="10" id="KW-1185">Reference proteome</keyword>
<accession>A0A543CVL4</accession>
<organism evidence="9 10">
    <name type="scientific">Actinoallomurus bryophytorum</name>
    <dbReference type="NCBI Taxonomy" id="1490222"/>
    <lineage>
        <taxon>Bacteria</taxon>
        <taxon>Bacillati</taxon>
        <taxon>Actinomycetota</taxon>
        <taxon>Actinomycetes</taxon>
        <taxon>Streptosporangiales</taxon>
        <taxon>Thermomonosporaceae</taxon>
        <taxon>Actinoallomurus</taxon>
    </lineage>
</organism>
<feature type="transmembrane region" description="Helical" evidence="7">
    <location>
        <begin position="330"/>
        <end position="346"/>
    </location>
</feature>
<dbReference type="InterPro" id="IPR044049">
    <property type="entry name" value="EccD_transm"/>
</dbReference>
<feature type="transmembrane region" description="Helical" evidence="7">
    <location>
        <begin position="172"/>
        <end position="191"/>
    </location>
</feature>
<feature type="transmembrane region" description="Helical" evidence="7">
    <location>
        <begin position="253"/>
        <end position="271"/>
    </location>
</feature>